<feature type="domain" description="Glycosyl hydrolase-like 10" evidence="3">
    <location>
        <begin position="51"/>
        <end position="340"/>
    </location>
</feature>
<evidence type="ECO:0000256" key="1">
    <source>
        <dbReference type="ARBA" id="ARBA00022729"/>
    </source>
</evidence>
<sequence>MKKYFRYLLISAIIAFAASCGGSDDDDGGNGGGNGGDPNPPSTDITLQKKEMRGAWIATVWSLDWPQSDYNATSQKKKYTDLLDKLADSGVNAVFVQIRPNGDAFYNSPYEPWSKWITNVPGKDPGYDVLDFMLEEAHNRDLEFHAWLNPYRIERRTDKTSPFPTTLDPKINAAWVKEYDKIRMYNPALPEVQDRIADIVKDIITKYDVDGIHIDDYFYPDPADYTSLEDEEEYAKYGSDYSSITEFRKGNVDKVVKKIYDVVVQNKPDAVFSVSPAGDNSYNVNSLYANVTKWCQEGWVDILIPQLYSSTGDATSSFNYRVSWWPQYSYKAVTMIGYGLYKFGDGESGAKFQTTSELVEQFRLANVQSKVLGSIMYSAKYFQENKLGIIDVLKNQIYKNPAVIPFAGRKVAADPAAASNITISSNNLKWSAGSGLRTVIYKVADKKGTVVAITWDKEYSLPEKGDYCLTTLNIDNVESAVSDIVSYK</sequence>
<reference evidence="4 5" key="1">
    <citation type="submission" date="2020-08" db="EMBL/GenBank/DDBJ databases">
        <title>Genomic Encyclopedia of Type Strains, Phase IV (KMG-IV): sequencing the most valuable type-strain genomes for metagenomic binning, comparative biology and taxonomic classification.</title>
        <authorList>
            <person name="Goeker M."/>
        </authorList>
    </citation>
    <scope>NUCLEOTIDE SEQUENCE [LARGE SCALE GENOMIC DNA]</scope>
    <source>
        <strain evidence="4 5">DSM 104969</strain>
    </source>
</reference>
<dbReference type="Proteomes" id="UP000555103">
    <property type="component" value="Unassembled WGS sequence"/>
</dbReference>
<dbReference type="EMBL" id="JACIEP010000003">
    <property type="protein sequence ID" value="MBB4035259.1"/>
    <property type="molecule type" value="Genomic_DNA"/>
</dbReference>
<evidence type="ECO:0000313" key="4">
    <source>
        <dbReference type="EMBL" id="MBB4035259.1"/>
    </source>
</evidence>
<dbReference type="PANTHER" id="PTHR43405:SF1">
    <property type="entry name" value="GLYCOSYL HYDROLASE DIGH"/>
    <property type="match status" value="1"/>
</dbReference>
<evidence type="ECO:0000313" key="5">
    <source>
        <dbReference type="Proteomes" id="UP000555103"/>
    </source>
</evidence>
<dbReference type="AlphaFoldDB" id="A0A840CKT2"/>
<dbReference type="RefSeq" id="WP_183306194.1">
    <property type="nucleotide sequence ID" value="NZ_JACIEP010000003.1"/>
</dbReference>
<dbReference type="InterPro" id="IPR003790">
    <property type="entry name" value="GHL10"/>
</dbReference>
<dbReference type="Gene3D" id="3.20.20.80">
    <property type="entry name" value="Glycosidases"/>
    <property type="match status" value="1"/>
</dbReference>
<dbReference type="Pfam" id="PF02638">
    <property type="entry name" value="GHL10"/>
    <property type="match status" value="1"/>
</dbReference>
<comment type="caution">
    <text evidence="4">The sequence shown here is derived from an EMBL/GenBank/DDBJ whole genome shotgun (WGS) entry which is preliminary data.</text>
</comment>
<dbReference type="InterPro" id="IPR052177">
    <property type="entry name" value="Divisome_Glycosyl_Hydrolase"/>
</dbReference>
<feature type="signal peptide" evidence="2">
    <location>
        <begin position="1"/>
        <end position="17"/>
    </location>
</feature>
<dbReference type="SUPFAM" id="SSF51445">
    <property type="entry name" value="(Trans)glycosidases"/>
    <property type="match status" value="1"/>
</dbReference>
<feature type="chain" id="PRO_5032469528" evidence="2">
    <location>
        <begin position="18"/>
        <end position="488"/>
    </location>
</feature>
<proteinExistence type="predicted"/>
<keyword evidence="5" id="KW-1185">Reference proteome</keyword>
<gene>
    <name evidence="4" type="ORF">GGR21_001148</name>
</gene>
<dbReference type="InterPro" id="IPR017853">
    <property type="entry name" value="GH"/>
</dbReference>
<evidence type="ECO:0000259" key="3">
    <source>
        <dbReference type="Pfam" id="PF02638"/>
    </source>
</evidence>
<organism evidence="4 5">
    <name type="scientific">Dysgonomonas hofstadii</name>
    <dbReference type="NCBI Taxonomy" id="637886"/>
    <lineage>
        <taxon>Bacteria</taxon>
        <taxon>Pseudomonadati</taxon>
        <taxon>Bacteroidota</taxon>
        <taxon>Bacteroidia</taxon>
        <taxon>Bacteroidales</taxon>
        <taxon>Dysgonomonadaceae</taxon>
        <taxon>Dysgonomonas</taxon>
    </lineage>
</organism>
<keyword evidence="4" id="KW-0449">Lipoprotein</keyword>
<dbReference type="PROSITE" id="PS51257">
    <property type="entry name" value="PROKAR_LIPOPROTEIN"/>
    <property type="match status" value="1"/>
</dbReference>
<accession>A0A840CKT2</accession>
<dbReference type="PANTHER" id="PTHR43405">
    <property type="entry name" value="GLYCOSYL HYDROLASE DIGH"/>
    <property type="match status" value="1"/>
</dbReference>
<protein>
    <submittedName>
        <fullName evidence="4">Uncharacterized lipoprotein YddW (UPF0748 family)</fullName>
    </submittedName>
</protein>
<keyword evidence="1 2" id="KW-0732">Signal</keyword>
<evidence type="ECO:0000256" key="2">
    <source>
        <dbReference type="SAM" id="SignalP"/>
    </source>
</evidence>
<name>A0A840CKT2_9BACT</name>